<evidence type="ECO:0000313" key="3">
    <source>
        <dbReference type="Proteomes" id="UP000595437"/>
    </source>
</evidence>
<name>A0A7T8HML4_CALRO</name>
<sequence length="81" mass="9277">PIKINTFQLGRNTNKWEENSGKRTLKYYWKHILHKNIKPEDSASKTSSNKPSMSEEGKVNSKSPISSPENNSADKEQEKTE</sequence>
<gene>
    <name evidence="2" type="ORF">FKW44_004959</name>
</gene>
<evidence type="ECO:0000313" key="2">
    <source>
        <dbReference type="EMBL" id="QQP52724.1"/>
    </source>
</evidence>
<feature type="compositionally biased region" description="Polar residues" evidence="1">
    <location>
        <begin position="60"/>
        <end position="71"/>
    </location>
</feature>
<feature type="compositionally biased region" description="Basic and acidic residues" evidence="1">
    <location>
        <begin position="72"/>
        <end position="81"/>
    </location>
</feature>
<feature type="non-terminal residue" evidence="2">
    <location>
        <position position="1"/>
    </location>
</feature>
<proteinExistence type="predicted"/>
<accession>A0A7T8HML4</accession>
<dbReference type="AlphaFoldDB" id="A0A7T8HML4"/>
<dbReference type="Proteomes" id="UP000595437">
    <property type="component" value="Chromosome 3"/>
</dbReference>
<evidence type="ECO:0000256" key="1">
    <source>
        <dbReference type="SAM" id="MobiDB-lite"/>
    </source>
</evidence>
<feature type="region of interest" description="Disordered" evidence="1">
    <location>
        <begin position="36"/>
        <end position="81"/>
    </location>
</feature>
<organism evidence="2 3">
    <name type="scientific">Caligus rogercresseyi</name>
    <name type="common">Sea louse</name>
    <dbReference type="NCBI Taxonomy" id="217165"/>
    <lineage>
        <taxon>Eukaryota</taxon>
        <taxon>Metazoa</taxon>
        <taxon>Ecdysozoa</taxon>
        <taxon>Arthropoda</taxon>
        <taxon>Crustacea</taxon>
        <taxon>Multicrustacea</taxon>
        <taxon>Hexanauplia</taxon>
        <taxon>Copepoda</taxon>
        <taxon>Siphonostomatoida</taxon>
        <taxon>Caligidae</taxon>
        <taxon>Caligus</taxon>
    </lineage>
</organism>
<dbReference type="EMBL" id="CP045892">
    <property type="protein sequence ID" value="QQP52724.1"/>
    <property type="molecule type" value="Genomic_DNA"/>
</dbReference>
<protein>
    <submittedName>
        <fullName evidence="2">Uncharacterized protein</fullName>
    </submittedName>
</protein>
<keyword evidence="3" id="KW-1185">Reference proteome</keyword>
<reference evidence="3" key="1">
    <citation type="submission" date="2021-01" db="EMBL/GenBank/DDBJ databases">
        <title>Caligus Genome Assembly.</title>
        <authorList>
            <person name="Gallardo-Escarate C."/>
        </authorList>
    </citation>
    <scope>NUCLEOTIDE SEQUENCE [LARGE SCALE GENOMIC DNA]</scope>
</reference>